<dbReference type="EMBL" id="LAZR01015473">
    <property type="protein sequence ID" value="KKM12062.1"/>
    <property type="molecule type" value="Genomic_DNA"/>
</dbReference>
<proteinExistence type="predicted"/>
<name>A0A0F9I0D8_9ZZZZ</name>
<dbReference type="AlphaFoldDB" id="A0A0F9I0D8"/>
<accession>A0A0F9I0D8</accession>
<protein>
    <submittedName>
        <fullName evidence="1">Uncharacterized protein</fullName>
    </submittedName>
</protein>
<organism evidence="1">
    <name type="scientific">marine sediment metagenome</name>
    <dbReference type="NCBI Taxonomy" id="412755"/>
    <lineage>
        <taxon>unclassified sequences</taxon>
        <taxon>metagenomes</taxon>
        <taxon>ecological metagenomes</taxon>
    </lineage>
</organism>
<comment type="caution">
    <text evidence="1">The sequence shown here is derived from an EMBL/GenBank/DDBJ whole genome shotgun (WGS) entry which is preliminary data.</text>
</comment>
<sequence length="87" mass="9737">MPEPLTENEKQILEEILVNPRTIGQLTRDTPSPGGIELSSEEVSSSIASLRTKGLIRKRAGEHLTRPIWELTNKGEIAFLRMRGDIN</sequence>
<gene>
    <name evidence="1" type="ORF">LCGC14_1720410</name>
</gene>
<reference evidence="1" key="1">
    <citation type="journal article" date="2015" name="Nature">
        <title>Complex archaea that bridge the gap between prokaryotes and eukaryotes.</title>
        <authorList>
            <person name="Spang A."/>
            <person name="Saw J.H."/>
            <person name="Jorgensen S.L."/>
            <person name="Zaremba-Niedzwiedzka K."/>
            <person name="Martijn J."/>
            <person name="Lind A.E."/>
            <person name="van Eijk R."/>
            <person name="Schleper C."/>
            <person name="Guy L."/>
            <person name="Ettema T.J."/>
        </authorList>
    </citation>
    <scope>NUCLEOTIDE SEQUENCE</scope>
</reference>
<evidence type="ECO:0000313" key="1">
    <source>
        <dbReference type="EMBL" id="KKM12062.1"/>
    </source>
</evidence>